<comment type="similarity">
    <text evidence="1">Belongs to the LysR transcriptional regulatory family.</text>
</comment>
<dbReference type="Pfam" id="PF03466">
    <property type="entry name" value="LysR_substrate"/>
    <property type="match status" value="1"/>
</dbReference>
<keyword evidence="2" id="KW-0805">Transcription regulation</keyword>
<gene>
    <name evidence="6" type="ORF">DY367_20295</name>
</gene>
<dbReference type="PRINTS" id="PR00039">
    <property type="entry name" value="HTHLYSR"/>
</dbReference>
<dbReference type="Proteomes" id="UP000285324">
    <property type="component" value="Unassembled WGS sequence"/>
</dbReference>
<sequence>MKLNTLRDFLAVAERGGVRAAARHLDTPQPAISRSIRELEKELGCVLFERHAKGVRLTPMGAVFLRRANAIRHELQRARDEIGQLNGESRGRVTLCMSTAPHLGLFAEVLREFRARYPDTHLEIIDGVYPLVEASLLDGTVDFYIGPVPTRTPGELQVEKLFDNTRVIIGRKGHPLARARSLRDLAGAQWITTSITHKAEEELGPLFEKHGLPPPHLALKAQSALTFITALTNSDLLMMLPVQWLRYPLLQGVFQEIRVKEPLPAPPVCIVQRAGLPLTPAAEYYCTLARRASARPPG</sequence>
<dbReference type="PANTHER" id="PTHR30419">
    <property type="entry name" value="HTH-TYPE TRANSCRIPTIONAL REGULATOR YBHD"/>
    <property type="match status" value="1"/>
</dbReference>
<dbReference type="GO" id="GO:0003700">
    <property type="term" value="F:DNA-binding transcription factor activity"/>
    <property type="evidence" value="ECO:0007669"/>
    <property type="project" value="InterPro"/>
</dbReference>
<proteinExistence type="inferred from homology"/>
<evidence type="ECO:0000256" key="4">
    <source>
        <dbReference type="ARBA" id="ARBA00023163"/>
    </source>
</evidence>
<evidence type="ECO:0000313" key="6">
    <source>
        <dbReference type="EMBL" id="RPJ89964.1"/>
    </source>
</evidence>
<dbReference type="FunFam" id="1.10.10.10:FF:000001">
    <property type="entry name" value="LysR family transcriptional regulator"/>
    <property type="match status" value="1"/>
</dbReference>
<dbReference type="PROSITE" id="PS50931">
    <property type="entry name" value="HTH_LYSR"/>
    <property type="match status" value="1"/>
</dbReference>
<dbReference type="AlphaFoldDB" id="A0A424W9K3"/>
<comment type="caution">
    <text evidence="6">The sequence shown here is derived from an EMBL/GenBank/DDBJ whole genome shotgun (WGS) entry which is preliminary data.</text>
</comment>
<organism evidence="6 7">
    <name type="scientific">Alcaligenes xylosoxydans xylosoxydans</name>
    <name type="common">Achromobacter xylosoxidans</name>
    <dbReference type="NCBI Taxonomy" id="85698"/>
    <lineage>
        <taxon>Bacteria</taxon>
        <taxon>Pseudomonadati</taxon>
        <taxon>Pseudomonadota</taxon>
        <taxon>Betaproteobacteria</taxon>
        <taxon>Burkholderiales</taxon>
        <taxon>Alcaligenaceae</taxon>
        <taxon>Achromobacter</taxon>
    </lineage>
</organism>
<dbReference type="InterPro" id="IPR036388">
    <property type="entry name" value="WH-like_DNA-bd_sf"/>
</dbReference>
<dbReference type="InterPro" id="IPR000847">
    <property type="entry name" value="LysR_HTH_N"/>
</dbReference>
<evidence type="ECO:0000256" key="3">
    <source>
        <dbReference type="ARBA" id="ARBA00023125"/>
    </source>
</evidence>
<dbReference type="SUPFAM" id="SSF46785">
    <property type="entry name" value="Winged helix' DNA-binding domain"/>
    <property type="match status" value="1"/>
</dbReference>
<accession>A0A424W9K3</accession>
<dbReference type="GO" id="GO:0005829">
    <property type="term" value="C:cytosol"/>
    <property type="evidence" value="ECO:0007669"/>
    <property type="project" value="TreeGrafter"/>
</dbReference>
<keyword evidence="4" id="KW-0804">Transcription</keyword>
<dbReference type="InterPro" id="IPR050950">
    <property type="entry name" value="HTH-type_LysR_regulators"/>
</dbReference>
<name>A0A424W9K3_ALCXX</name>
<evidence type="ECO:0000256" key="1">
    <source>
        <dbReference type="ARBA" id="ARBA00009437"/>
    </source>
</evidence>
<dbReference type="InterPro" id="IPR005119">
    <property type="entry name" value="LysR_subst-bd"/>
</dbReference>
<dbReference type="PANTHER" id="PTHR30419:SF30">
    <property type="entry name" value="LYSR FAMILY TRANSCRIPTIONAL REGULATOR"/>
    <property type="match status" value="1"/>
</dbReference>
<evidence type="ECO:0000256" key="2">
    <source>
        <dbReference type="ARBA" id="ARBA00023015"/>
    </source>
</evidence>
<protein>
    <submittedName>
        <fullName evidence="6">LysR family transcriptional regulator</fullName>
    </submittedName>
</protein>
<dbReference type="Gene3D" id="3.40.190.10">
    <property type="entry name" value="Periplasmic binding protein-like II"/>
    <property type="match status" value="1"/>
</dbReference>
<dbReference type="Pfam" id="PF00126">
    <property type="entry name" value="HTH_1"/>
    <property type="match status" value="1"/>
</dbReference>
<dbReference type="RefSeq" id="WP_118933423.1">
    <property type="nucleotide sequence ID" value="NZ_CP061008.1"/>
</dbReference>
<dbReference type="Gene3D" id="1.10.10.10">
    <property type="entry name" value="Winged helix-like DNA-binding domain superfamily/Winged helix DNA-binding domain"/>
    <property type="match status" value="1"/>
</dbReference>
<dbReference type="EMBL" id="QVXO01000033">
    <property type="protein sequence ID" value="RPJ89964.1"/>
    <property type="molecule type" value="Genomic_DNA"/>
</dbReference>
<dbReference type="InterPro" id="IPR036390">
    <property type="entry name" value="WH_DNA-bd_sf"/>
</dbReference>
<dbReference type="GO" id="GO:0003677">
    <property type="term" value="F:DNA binding"/>
    <property type="evidence" value="ECO:0007669"/>
    <property type="project" value="UniProtKB-KW"/>
</dbReference>
<keyword evidence="3" id="KW-0238">DNA-binding</keyword>
<evidence type="ECO:0000313" key="7">
    <source>
        <dbReference type="Proteomes" id="UP000285324"/>
    </source>
</evidence>
<reference evidence="6 7" key="1">
    <citation type="submission" date="2018-08" db="EMBL/GenBank/DDBJ databases">
        <title>Achromobacter xylosoxidans Genome sequencing and assembly.</title>
        <authorList>
            <person name="Wang R."/>
            <person name="Rensing C."/>
            <person name="Li Y."/>
        </authorList>
    </citation>
    <scope>NUCLEOTIDE SEQUENCE [LARGE SCALE GENOMIC DNA]</scope>
    <source>
        <strain evidence="6 7">GD003A</strain>
    </source>
</reference>
<dbReference type="OrthoDB" id="8524600at2"/>
<feature type="domain" description="HTH lysR-type" evidence="5">
    <location>
        <begin position="1"/>
        <end position="58"/>
    </location>
</feature>
<evidence type="ECO:0000259" key="5">
    <source>
        <dbReference type="PROSITE" id="PS50931"/>
    </source>
</evidence>
<dbReference type="SUPFAM" id="SSF53850">
    <property type="entry name" value="Periplasmic binding protein-like II"/>
    <property type="match status" value="1"/>
</dbReference>